<sequence length="43" mass="4517">MKTLIAVRATAKEIDIACAYIAKDSGADTTFATIGKLELVSIC</sequence>
<reference evidence="1 2" key="1">
    <citation type="journal article" date="2015" name="Stand. Genomic Sci.">
        <title>Genomic Encyclopedia of Bacterial and Archaeal Type Strains, Phase III: the genomes of soil and plant-associated and newly described type strains.</title>
        <authorList>
            <person name="Whitman W.B."/>
            <person name="Woyke T."/>
            <person name="Klenk H.P."/>
            <person name="Zhou Y."/>
            <person name="Lilburn T.G."/>
            <person name="Beck B.J."/>
            <person name="De Vos P."/>
            <person name="Vandamme P."/>
            <person name="Eisen J.A."/>
            <person name="Garrity G."/>
            <person name="Hugenholtz P."/>
            <person name="Kyrpides N.C."/>
        </authorList>
    </citation>
    <scope>NUCLEOTIDE SEQUENCE [LARGE SCALE GENOMIC DNA]</scope>
    <source>
        <strain evidence="1 2">CGMCC 1.6855</strain>
    </source>
</reference>
<organism evidence="1 2">
    <name type="scientific">Sphingobacterium siyangense</name>
    <dbReference type="NCBI Taxonomy" id="459529"/>
    <lineage>
        <taxon>Bacteria</taxon>
        <taxon>Pseudomonadati</taxon>
        <taxon>Bacteroidota</taxon>
        <taxon>Sphingobacteriia</taxon>
        <taxon>Sphingobacteriales</taxon>
        <taxon>Sphingobacteriaceae</taxon>
        <taxon>Sphingobacterium</taxon>
    </lineage>
</organism>
<gene>
    <name evidence="1" type="ORF">IQ31_00467</name>
</gene>
<evidence type="ECO:0000313" key="1">
    <source>
        <dbReference type="EMBL" id="TWI25895.1"/>
    </source>
</evidence>
<proteinExistence type="predicted"/>
<evidence type="ECO:0000313" key="2">
    <source>
        <dbReference type="Proteomes" id="UP000315908"/>
    </source>
</evidence>
<dbReference type="AlphaFoldDB" id="A0A562N141"/>
<dbReference type="RefSeq" id="WP_280176840.1">
    <property type="nucleotide sequence ID" value="NZ_VLKR01000001.1"/>
</dbReference>
<protein>
    <submittedName>
        <fullName evidence="1">Uncharacterized protein</fullName>
    </submittedName>
</protein>
<dbReference type="Proteomes" id="UP000315908">
    <property type="component" value="Unassembled WGS sequence"/>
</dbReference>
<name>A0A562N141_9SPHI</name>
<dbReference type="EMBL" id="VLKR01000001">
    <property type="protein sequence ID" value="TWI25895.1"/>
    <property type="molecule type" value="Genomic_DNA"/>
</dbReference>
<accession>A0A562N141</accession>
<comment type="caution">
    <text evidence="1">The sequence shown here is derived from an EMBL/GenBank/DDBJ whole genome shotgun (WGS) entry which is preliminary data.</text>
</comment>